<dbReference type="GeneID" id="18563851"/>
<sequence>MRLNVRRRHKPDIIEQRKAENLKRKDEVDKVEELISNAFLMKALVNGWELKINKPSHYAVPVIEVEVNGKLILDITFKQQEISEIWAEITMSHLEYKEKFEEFNYRYSSSYCLKNDTQITKFMDIMAECYEHYVTTL</sequence>
<dbReference type="EMBL" id="JN638751">
    <property type="protein sequence ID" value="AEO93886.1"/>
    <property type="molecule type" value="Genomic_DNA"/>
</dbReference>
<dbReference type="Proteomes" id="UP000009273">
    <property type="component" value="Segment"/>
</dbReference>
<evidence type="ECO:0000313" key="1">
    <source>
        <dbReference type="EMBL" id="AEO93886.1"/>
    </source>
</evidence>
<dbReference type="RefSeq" id="YP_009015935.1">
    <property type="nucleotide sequence ID" value="NC_023719.1"/>
</dbReference>
<organism evidence="1 2">
    <name type="scientific">Bacillus phage G</name>
    <dbReference type="NCBI Taxonomy" id="2884420"/>
    <lineage>
        <taxon>Viruses</taxon>
        <taxon>Duplodnaviria</taxon>
        <taxon>Heunggongvirae</taxon>
        <taxon>Uroviricota</taxon>
        <taxon>Caudoviricetes</taxon>
        <taxon>Donellivirus</taxon>
        <taxon>Donellivirus gee</taxon>
    </lineage>
</organism>
<reference evidence="1 2" key="1">
    <citation type="submission" date="2011-09" db="EMBL/GenBank/DDBJ databases">
        <authorList>
            <person name="Pope W.H."/>
            <person name="Pedulla M.L."/>
            <person name="Ford M.E."/>
            <person name="Peebles C.L."/>
            <person name="Hatfull G.H."/>
            <person name="Hendrix R.W."/>
        </authorList>
    </citation>
    <scope>NUCLEOTIDE SEQUENCE [LARGE SCALE GENOMIC DNA]</scope>
    <source>
        <strain evidence="1">G</strain>
    </source>
</reference>
<accession>G3MB23</accession>
<dbReference type="KEGG" id="vg:18563851"/>
<gene>
    <name evidence="1" type="primary">643</name>
    <name evidence="1" type="ORF">G_643</name>
</gene>
<protein>
    <submittedName>
        <fullName evidence="1">Gp643</fullName>
    </submittedName>
</protein>
<name>G3MB23_9CAUD</name>
<keyword evidence="2" id="KW-1185">Reference proteome</keyword>
<evidence type="ECO:0000313" key="2">
    <source>
        <dbReference type="Proteomes" id="UP000009273"/>
    </source>
</evidence>
<proteinExistence type="predicted"/>